<sequence length="91" mass="10667">MDKPLKKLPPMHQKWHRYTPQTSPTDHNKRPRVCICINKSMPSHQIYPTPNDNSLMNWVTINELHPSITRVTLLSVYNTPEKFNGLPHLQN</sequence>
<evidence type="ECO:0000313" key="2">
    <source>
        <dbReference type="EMBL" id="MBW0522807.1"/>
    </source>
</evidence>
<proteinExistence type="predicted"/>
<name>A0A9Q3I0G1_9BASI</name>
<accession>A0A9Q3I0G1</accession>
<keyword evidence="3" id="KW-1185">Reference proteome</keyword>
<gene>
    <name evidence="2" type="ORF">O181_062522</name>
</gene>
<evidence type="ECO:0000313" key="3">
    <source>
        <dbReference type="Proteomes" id="UP000765509"/>
    </source>
</evidence>
<dbReference type="AlphaFoldDB" id="A0A9Q3I0G1"/>
<reference evidence="2" key="1">
    <citation type="submission" date="2021-03" db="EMBL/GenBank/DDBJ databases">
        <title>Draft genome sequence of rust myrtle Austropuccinia psidii MF-1, a brazilian biotype.</title>
        <authorList>
            <person name="Quecine M.C."/>
            <person name="Pachon D.M.R."/>
            <person name="Bonatelli M.L."/>
            <person name="Correr F.H."/>
            <person name="Franceschini L.M."/>
            <person name="Leite T.F."/>
            <person name="Margarido G.R.A."/>
            <person name="Almeida C.A."/>
            <person name="Ferrarezi J.A."/>
            <person name="Labate C.A."/>
        </authorList>
    </citation>
    <scope>NUCLEOTIDE SEQUENCE</scope>
    <source>
        <strain evidence="2">MF-1</strain>
    </source>
</reference>
<dbReference type="Proteomes" id="UP000765509">
    <property type="component" value="Unassembled WGS sequence"/>
</dbReference>
<feature type="region of interest" description="Disordered" evidence="1">
    <location>
        <begin position="1"/>
        <end position="31"/>
    </location>
</feature>
<protein>
    <submittedName>
        <fullName evidence="2">Uncharacterized protein</fullName>
    </submittedName>
</protein>
<dbReference type="EMBL" id="AVOT02029829">
    <property type="protein sequence ID" value="MBW0522807.1"/>
    <property type="molecule type" value="Genomic_DNA"/>
</dbReference>
<evidence type="ECO:0000256" key="1">
    <source>
        <dbReference type="SAM" id="MobiDB-lite"/>
    </source>
</evidence>
<organism evidence="2 3">
    <name type="scientific">Austropuccinia psidii MF-1</name>
    <dbReference type="NCBI Taxonomy" id="1389203"/>
    <lineage>
        <taxon>Eukaryota</taxon>
        <taxon>Fungi</taxon>
        <taxon>Dikarya</taxon>
        <taxon>Basidiomycota</taxon>
        <taxon>Pucciniomycotina</taxon>
        <taxon>Pucciniomycetes</taxon>
        <taxon>Pucciniales</taxon>
        <taxon>Sphaerophragmiaceae</taxon>
        <taxon>Austropuccinia</taxon>
    </lineage>
</organism>
<dbReference type="OrthoDB" id="2516643at2759"/>
<comment type="caution">
    <text evidence="2">The sequence shown here is derived from an EMBL/GenBank/DDBJ whole genome shotgun (WGS) entry which is preliminary data.</text>
</comment>